<dbReference type="Gene3D" id="3.40.47.10">
    <property type="match status" value="1"/>
</dbReference>
<dbReference type="Pfam" id="PF00109">
    <property type="entry name" value="ketoacyl-synt"/>
    <property type="match status" value="1"/>
</dbReference>
<dbReference type="InterPro" id="IPR014030">
    <property type="entry name" value="Ketoacyl_synth_N"/>
</dbReference>
<dbReference type="InterPro" id="IPR020841">
    <property type="entry name" value="PKS_Beta-ketoAc_synthase_dom"/>
</dbReference>
<evidence type="ECO:0000256" key="1">
    <source>
        <dbReference type="ARBA" id="ARBA00022450"/>
    </source>
</evidence>
<keyword evidence="5" id="KW-1185">Reference proteome</keyword>
<dbReference type="CDD" id="cd00833">
    <property type="entry name" value="PKS"/>
    <property type="match status" value="1"/>
</dbReference>
<evidence type="ECO:0000256" key="2">
    <source>
        <dbReference type="ARBA" id="ARBA00022553"/>
    </source>
</evidence>
<feature type="non-terminal residue" evidence="4">
    <location>
        <position position="1"/>
    </location>
</feature>
<gene>
    <name evidence="4" type="ORF">Vafri_21297</name>
</gene>
<name>A0A8J4FDW6_9CHLO</name>
<dbReference type="EMBL" id="BNCO01000108">
    <property type="protein sequence ID" value="GIL68020.1"/>
    <property type="molecule type" value="Genomic_DNA"/>
</dbReference>
<dbReference type="InterPro" id="IPR016039">
    <property type="entry name" value="Thiolase-like"/>
</dbReference>
<dbReference type="PANTHER" id="PTHR43775:SF37">
    <property type="entry name" value="SI:DKEY-61P9.11"/>
    <property type="match status" value="1"/>
</dbReference>
<reference evidence="4" key="1">
    <citation type="journal article" date="2021" name="Proc. Natl. Acad. Sci. U.S.A.">
        <title>Three genomes in the algal genus Volvox reveal the fate of a haploid sex-determining region after a transition to homothallism.</title>
        <authorList>
            <person name="Yamamoto K."/>
            <person name="Hamaji T."/>
            <person name="Kawai-Toyooka H."/>
            <person name="Matsuzaki R."/>
            <person name="Takahashi F."/>
            <person name="Nishimura Y."/>
            <person name="Kawachi M."/>
            <person name="Noguchi H."/>
            <person name="Minakuchi Y."/>
            <person name="Umen J.G."/>
            <person name="Toyoda A."/>
            <person name="Nozaki H."/>
        </authorList>
    </citation>
    <scope>NUCLEOTIDE SEQUENCE</scope>
    <source>
        <strain evidence="4">NIES-3780</strain>
    </source>
</reference>
<dbReference type="AlphaFoldDB" id="A0A8J4FDW6"/>
<keyword evidence="2" id="KW-0597">Phosphoprotein</keyword>
<dbReference type="GO" id="GO:0006633">
    <property type="term" value="P:fatty acid biosynthetic process"/>
    <property type="evidence" value="ECO:0007669"/>
    <property type="project" value="TreeGrafter"/>
</dbReference>
<dbReference type="GO" id="GO:0004312">
    <property type="term" value="F:fatty acid synthase activity"/>
    <property type="evidence" value="ECO:0007669"/>
    <property type="project" value="TreeGrafter"/>
</dbReference>
<accession>A0A8J4FDW6</accession>
<dbReference type="PANTHER" id="PTHR43775">
    <property type="entry name" value="FATTY ACID SYNTHASE"/>
    <property type="match status" value="1"/>
</dbReference>
<evidence type="ECO:0000313" key="5">
    <source>
        <dbReference type="Proteomes" id="UP000747399"/>
    </source>
</evidence>
<dbReference type="PROSITE" id="PS52004">
    <property type="entry name" value="KS3_2"/>
    <property type="match status" value="1"/>
</dbReference>
<dbReference type="InterPro" id="IPR050091">
    <property type="entry name" value="PKS_NRPS_Biosynth_Enz"/>
</dbReference>
<dbReference type="SMART" id="SM00825">
    <property type="entry name" value="PKS_KS"/>
    <property type="match status" value="1"/>
</dbReference>
<dbReference type="SUPFAM" id="SSF53901">
    <property type="entry name" value="Thiolase-like"/>
    <property type="match status" value="2"/>
</dbReference>
<comment type="caution">
    <text evidence="4">The sequence shown here is derived from an EMBL/GenBank/DDBJ whole genome shotgun (WGS) entry which is preliminary data.</text>
</comment>
<dbReference type="Proteomes" id="UP000747399">
    <property type="component" value="Unassembled WGS sequence"/>
</dbReference>
<evidence type="ECO:0000313" key="4">
    <source>
        <dbReference type="EMBL" id="GIL68020.1"/>
    </source>
</evidence>
<organism evidence="4 5">
    <name type="scientific">Volvox africanus</name>
    <dbReference type="NCBI Taxonomy" id="51714"/>
    <lineage>
        <taxon>Eukaryota</taxon>
        <taxon>Viridiplantae</taxon>
        <taxon>Chlorophyta</taxon>
        <taxon>core chlorophytes</taxon>
        <taxon>Chlorophyceae</taxon>
        <taxon>CS clade</taxon>
        <taxon>Chlamydomonadales</taxon>
        <taxon>Volvocaceae</taxon>
        <taxon>Volvox</taxon>
    </lineage>
</organism>
<feature type="non-terminal residue" evidence="4">
    <location>
        <position position="213"/>
    </location>
</feature>
<sequence length="213" mass="20867">ALATVPAAASVGRPVAQFGAATAVAVGIASAEYTNWVCRRAGVGTSAYGATGGALSVASGRLSFMYGFTGPAVSVDTACSSSLIGSHWALRELLAGSCRAAVAAGVGILLSPDPTAMFQKAGMLSPEGRCKTLDAAADGYVRGEAVGALVLAALSLEGHIGGRDGDGDGDGDGGERASCLALVRASSVNQDGRSSSLTAPNGPAQQAVVRAAL</sequence>
<keyword evidence="1" id="KW-0596">Phosphopantetheine</keyword>
<evidence type="ECO:0000259" key="3">
    <source>
        <dbReference type="PROSITE" id="PS52004"/>
    </source>
</evidence>
<feature type="domain" description="Ketosynthase family 3 (KS3)" evidence="3">
    <location>
        <begin position="1"/>
        <end position="213"/>
    </location>
</feature>
<protein>
    <recommendedName>
        <fullName evidence="3">Ketosynthase family 3 (KS3) domain-containing protein</fullName>
    </recommendedName>
</protein>
<proteinExistence type="predicted"/>